<comment type="caution">
    <text evidence="2">The sequence shown here is derived from an EMBL/GenBank/DDBJ whole genome shotgun (WGS) entry which is preliminary data.</text>
</comment>
<protein>
    <submittedName>
        <fullName evidence="2">Uncharacterized protein</fullName>
    </submittedName>
</protein>
<feature type="compositionally biased region" description="Acidic residues" evidence="1">
    <location>
        <begin position="25"/>
        <end position="34"/>
    </location>
</feature>
<dbReference type="Proteomes" id="UP001229421">
    <property type="component" value="Unassembled WGS sequence"/>
</dbReference>
<dbReference type="EMBL" id="JAUHHV010000003">
    <property type="protein sequence ID" value="KAK1429699.1"/>
    <property type="molecule type" value="Genomic_DNA"/>
</dbReference>
<keyword evidence="3" id="KW-1185">Reference proteome</keyword>
<evidence type="ECO:0000313" key="2">
    <source>
        <dbReference type="EMBL" id="KAK1429699.1"/>
    </source>
</evidence>
<reference evidence="2" key="1">
    <citation type="journal article" date="2023" name="bioRxiv">
        <title>Improved chromosome-level genome assembly for marigold (Tagetes erecta).</title>
        <authorList>
            <person name="Jiang F."/>
            <person name="Yuan L."/>
            <person name="Wang S."/>
            <person name="Wang H."/>
            <person name="Xu D."/>
            <person name="Wang A."/>
            <person name="Fan W."/>
        </authorList>
    </citation>
    <scope>NUCLEOTIDE SEQUENCE</scope>
    <source>
        <strain evidence="2">WSJ</strain>
        <tissue evidence="2">Leaf</tissue>
    </source>
</reference>
<proteinExistence type="predicted"/>
<evidence type="ECO:0000313" key="3">
    <source>
        <dbReference type="Proteomes" id="UP001229421"/>
    </source>
</evidence>
<name>A0AAD8KW16_TARER</name>
<organism evidence="2 3">
    <name type="scientific">Tagetes erecta</name>
    <name type="common">African marigold</name>
    <dbReference type="NCBI Taxonomy" id="13708"/>
    <lineage>
        <taxon>Eukaryota</taxon>
        <taxon>Viridiplantae</taxon>
        <taxon>Streptophyta</taxon>
        <taxon>Embryophyta</taxon>
        <taxon>Tracheophyta</taxon>
        <taxon>Spermatophyta</taxon>
        <taxon>Magnoliopsida</taxon>
        <taxon>eudicotyledons</taxon>
        <taxon>Gunneridae</taxon>
        <taxon>Pentapetalae</taxon>
        <taxon>asterids</taxon>
        <taxon>campanulids</taxon>
        <taxon>Asterales</taxon>
        <taxon>Asteraceae</taxon>
        <taxon>Asteroideae</taxon>
        <taxon>Heliantheae alliance</taxon>
        <taxon>Tageteae</taxon>
        <taxon>Tagetes</taxon>
    </lineage>
</organism>
<dbReference type="AlphaFoldDB" id="A0AAD8KW16"/>
<feature type="region of interest" description="Disordered" evidence="1">
    <location>
        <begin position="16"/>
        <end position="82"/>
    </location>
</feature>
<gene>
    <name evidence="2" type="ORF">QVD17_11916</name>
</gene>
<accession>A0AAD8KW16</accession>
<evidence type="ECO:0000256" key="1">
    <source>
        <dbReference type="SAM" id="MobiDB-lite"/>
    </source>
</evidence>
<feature type="compositionally biased region" description="Basic and acidic residues" evidence="1">
    <location>
        <begin position="35"/>
        <end position="46"/>
    </location>
</feature>
<sequence>MDLRYLVDDQIQVKHVDKADKDNEMNNESEMETENDMKEGDKECGIQHRRKNSGDSSTNGKHEARTMYTHQCRPSMGSPVES</sequence>